<feature type="domain" description="YncI copper-binding" evidence="2">
    <location>
        <begin position="23"/>
        <end position="172"/>
    </location>
</feature>
<gene>
    <name evidence="3" type="ORF">F0U60_19525</name>
</gene>
<dbReference type="RefSeq" id="WP_395822126.1">
    <property type="nucleotide sequence ID" value="NZ_CP043494.1"/>
</dbReference>
<dbReference type="CDD" id="cd08545">
    <property type="entry name" value="YcnI_like"/>
    <property type="match status" value="1"/>
</dbReference>
<dbReference type="EMBL" id="CP043494">
    <property type="protein sequence ID" value="WNG46058.1"/>
    <property type="molecule type" value="Genomic_DNA"/>
</dbReference>
<organism evidence="3 4">
    <name type="scientific">Archangium minus</name>
    <dbReference type="NCBI Taxonomy" id="83450"/>
    <lineage>
        <taxon>Bacteria</taxon>
        <taxon>Pseudomonadati</taxon>
        <taxon>Myxococcota</taxon>
        <taxon>Myxococcia</taxon>
        <taxon>Myxococcales</taxon>
        <taxon>Cystobacterineae</taxon>
        <taxon>Archangiaceae</taxon>
        <taxon>Archangium</taxon>
    </lineage>
</organism>
<evidence type="ECO:0000313" key="4">
    <source>
        <dbReference type="Proteomes" id="UP001611383"/>
    </source>
</evidence>
<evidence type="ECO:0000313" key="3">
    <source>
        <dbReference type="EMBL" id="WNG46058.1"/>
    </source>
</evidence>
<dbReference type="Proteomes" id="UP001611383">
    <property type="component" value="Chromosome"/>
</dbReference>
<keyword evidence="4" id="KW-1185">Reference proteome</keyword>
<accession>A0ABY9WQQ5</accession>
<reference evidence="3 4" key="1">
    <citation type="submission" date="2019-08" db="EMBL/GenBank/DDBJ databases">
        <title>Archangium and Cystobacter genomes.</title>
        <authorList>
            <person name="Chen I.-C.K."/>
            <person name="Wielgoss S."/>
        </authorList>
    </citation>
    <scope>NUCLEOTIDE SEQUENCE [LARGE SCALE GENOMIC DNA]</scope>
    <source>
        <strain evidence="3 4">Cbm 6</strain>
    </source>
</reference>
<proteinExistence type="predicted"/>
<sequence>MKARSHLLSAAVVSLLCTAAEAHISVGAPGPAIAGTTQELTFNVGHGCDGADTYSIEVRIPDGVTAVRPLNSEFGKAVVKRDESTNKVTSVTWTKPSSADVLPGDTHFYKLTLRAMLPNQPFTTVFFPTIQHCRAADGTESIVEWVGTSGGHDHLQRADTTPAANPAPALTVLPARTPGWNKYTVDQHVHDMAVFKDAQIVWAGNAAYSPSAHTLSLIEKEPNTQVLQAIHPGTDIWVKY</sequence>
<dbReference type="Gene3D" id="2.60.40.2230">
    <property type="entry name" value="Uncharacterised protein YcnI-like PF07987, DUF1775"/>
    <property type="match status" value="1"/>
</dbReference>
<evidence type="ECO:0000259" key="2">
    <source>
        <dbReference type="Pfam" id="PF07987"/>
    </source>
</evidence>
<dbReference type="InterPro" id="IPR038507">
    <property type="entry name" value="YcnI-like_sf"/>
</dbReference>
<feature type="chain" id="PRO_5047195619" evidence="1">
    <location>
        <begin position="23"/>
        <end position="240"/>
    </location>
</feature>
<dbReference type="Pfam" id="PF07987">
    <property type="entry name" value="DUF1775"/>
    <property type="match status" value="1"/>
</dbReference>
<feature type="signal peptide" evidence="1">
    <location>
        <begin position="1"/>
        <end position="22"/>
    </location>
</feature>
<dbReference type="InterPro" id="IPR012533">
    <property type="entry name" value="YcnI-copper_dom"/>
</dbReference>
<evidence type="ECO:0000256" key="1">
    <source>
        <dbReference type="SAM" id="SignalP"/>
    </source>
</evidence>
<keyword evidence="1" id="KW-0732">Signal</keyword>
<protein>
    <submittedName>
        <fullName evidence="3">YcnI family protein</fullName>
    </submittedName>
</protein>
<name>A0ABY9WQQ5_9BACT</name>